<reference evidence="3" key="1">
    <citation type="submission" date="2023-06" db="EMBL/GenBank/DDBJ databases">
        <title>Uncultivated large filamentous bacteria from sulfidic sediments reveal new species and different genomic features in energy metabolism and defense.</title>
        <authorList>
            <person name="Fonseca A."/>
        </authorList>
    </citation>
    <scope>NUCLEOTIDE SEQUENCE</scope>
    <source>
        <strain evidence="3">HSG4</strain>
    </source>
</reference>
<organism evidence="3 4">
    <name type="scientific">Candidatus Marithioploca araucensis</name>
    <dbReference type="NCBI Taxonomy" id="70273"/>
    <lineage>
        <taxon>Bacteria</taxon>
        <taxon>Pseudomonadati</taxon>
        <taxon>Pseudomonadota</taxon>
        <taxon>Gammaproteobacteria</taxon>
        <taxon>Thiotrichales</taxon>
        <taxon>Thiotrichaceae</taxon>
        <taxon>Candidatus Marithioploca</taxon>
    </lineage>
</organism>
<protein>
    <submittedName>
        <fullName evidence="3">Tail fiber domain-containing protein</fullName>
    </submittedName>
</protein>
<dbReference type="PANTHER" id="PTHR13029:SF18">
    <property type="entry name" value="MYELIN REGULATORY FACTOR HOMOLOG 1"/>
    <property type="match status" value="1"/>
</dbReference>
<dbReference type="Pfam" id="PF13884">
    <property type="entry name" value="Peptidase_S74"/>
    <property type="match status" value="1"/>
</dbReference>
<dbReference type="InterPro" id="IPR036388">
    <property type="entry name" value="WH-like_DNA-bd_sf"/>
</dbReference>
<evidence type="ECO:0000256" key="1">
    <source>
        <dbReference type="SAM" id="Coils"/>
    </source>
</evidence>
<gene>
    <name evidence="3" type="ORF">QUF54_03990</name>
</gene>
<keyword evidence="4" id="KW-1185">Reference proteome</keyword>
<sequence>MKYLQTRLRNLKRQGAVFFSLIGLLALLSGFLSNHAYAVPMMTTYQGHLADANNGNPLNATVNMTFALYDTPTGGTPLWTETHLNVTISQGVFSVVLGSVVNFDNDDIDGVRYLGMIVEDDAEMMPREQLTSAPFAIKAGIAESVIDGAVSMNKLAESAVTTDKVADNAVTTVKIADGAVTGAKIADLAGHSATELDDIASAGSGAIITTEERDRWNGLESGAFKLNGDDAYYTEGNVGIGTTNPSAKLDVQGDIRLGPQGTATGWSDTQPSHSMILNASSWDFDQYAVSSKFFLQAGGLDCDGGECFGLSRDGGPRAFRILSDYRCCNAPDGTTTETLFEIRDDYTLGNHYAIFHGKVGIGTITPQYKLDVAGTIRGSNVSPSDQRLKQNIQPLENALAKVDQLRGVSFEWKDAKQGTGTQIGVIAQEVETVLPELVSTDNDGYKSVAYGKLTAVLVEAVKELKAENAELKAQTMALKAIICEDHPKKAICQ</sequence>
<dbReference type="PANTHER" id="PTHR13029">
    <property type="match status" value="1"/>
</dbReference>
<comment type="caution">
    <text evidence="3">The sequence shown here is derived from an EMBL/GenBank/DDBJ whole genome shotgun (WGS) entry which is preliminary data.</text>
</comment>
<dbReference type="Gene3D" id="1.10.10.10">
    <property type="entry name" value="Winged helix-like DNA-binding domain superfamily/Winged helix DNA-binding domain"/>
    <property type="match status" value="1"/>
</dbReference>
<proteinExistence type="predicted"/>
<evidence type="ECO:0000259" key="2">
    <source>
        <dbReference type="PROSITE" id="PS51688"/>
    </source>
</evidence>
<feature type="coiled-coil region" evidence="1">
    <location>
        <begin position="454"/>
        <end position="481"/>
    </location>
</feature>
<keyword evidence="1" id="KW-0175">Coiled coil</keyword>
<accession>A0ABT7VS51</accession>
<evidence type="ECO:0000313" key="3">
    <source>
        <dbReference type="EMBL" id="MDM8562495.1"/>
    </source>
</evidence>
<name>A0ABT7VS51_9GAMM</name>
<dbReference type="InterPro" id="IPR030392">
    <property type="entry name" value="S74_ICA"/>
</dbReference>
<dbReference type="Proteomes" id="UP001171945">
    <property type="component" value="Unassembled WGS sequence"/>
</dbReference>
<dbReference type="EMBL" id="JAUCGM010000175">
    <property type="protein sequence ID" value="MDM8562495.1"/>
    <property type="molecule type" value="Genomic_DNA"/>
</dbReference>
<dbReference type="PROSITE" id="PS51688">
    <property type="entry name" value="ICA"/>
    <property type="match status" value="1"/>
</dbReference>
<dbReference type="InterPro" id="IPR051577">
    <property type="entry name" value="MRF-like"/>
</dbReference>
<feature type="domain" description="Peptidase S74" evidence="2">
    <location>
        <begin position="384"/>
        <end position="475"/>
    </location>
</feature>
<evidence type="ECO:0000313" key="4">
    <source>
        <dbReference type="Proteomes" id="UP001171945"/>
    </source>
</evidence>